<proteinExistence type="predicted"/>
<feature type="non-terminal residue" evidence="1">
    <location>
        <position position="1"/>
    </location>
</feature>
<organism evidence="1 2">
    <name type="scientific">Trifolium medium</name>
    <dbReference type="NCBI Taxonomy" id="97028"/>
    <lineage>
        <taxon>Eukaryota</taxon>
        <taxon>Viridiplantae</taxon>
        <taxon>Streptophyta</taxon>
        <taxon>Embryophyta</taxon>
        <taxon>Tracheophyta</taxon>
        <taxon>Spermatophyta</taxon>
        <taxon>Magnoliopsida</taxon>
        <taxon>eudicotyledons</taxon>
        <taxon>Gunneridae</taxon>
        <taxon>Pentapetalae</taxon>
        <taxon>rosids</taxon>
        <taxon>fabids</taxon>
        <taxon>Fabales</taxon>
        <taxon>Fabaceae</taxon>
        <taxon>Papilionoideae</taxon>
        <taxon>50 kb inversion clade</taxon>
        <taxon>NPAAA clade</taxon>
        <taxon>Hologalegina</taxon>
        <taxon>IRL clade</taxon>
        <taxon>Trifolieae</taxon>
        <taxon>Trifolium</taxon>
    </lineage>
</organism>
<protein>
    <submittedName>
        <fullName evidence="1">Uncharacterized protein</fullName>
    </submittedName>
</protein>
<dbReference type="AlphaFoldDB" id="A0A392U0E7"/>
<sequence>AAAIAASRVKIEVADTEQGGATIYGVTGEISVTRAR</sequence>
<name>A0A392U0E7_9FABA</name>
<dbReference type="Proteomes" id="UP000265520">
    <property type="component" value="Unassembled WGS sequence"/>
</dbReference>
<accession>A0A392U0E7</accession>
<dbReference type="EMBL" id="LXQA010689800">
    <property type="protein sequence ID" value="MCI66154.1"/>
    <property type="molecule type" value="Genomic_DNA"/>
</dbReference>
<comment type="caution">
    <text evidence="1">The sequence shown here is derived from an EMBL/GenBank/DDBJ whole genome shotgun (WGS) entry which is preliminary data.</text>
</comment>
<evidence type="ECO:0000313" key="1">
    <source>
        <dbReference type="EMBL" id="MCI66154.1"/>
    </source>
</evidence>
<evidence type="ECO:0000313" key="2">
    <source>
        <dbReference type="Proteomes" id="UP000265520"/>
    </source>
</evidence>
<keyword evidence="2" id="KW-1185">Reference proteome</keyword>
<reference evidence="1 2" key="1">
    <citation type="journal article" date="2018" name="Front. Plant Sci.">
        <title>Red Clover (Trifolium pratense) and Zigzag Clover (T. medium) - A Picture of Genomic Similarities and Differences.</title>
        <authorList>
            <person name="Dluhosova J."/>
            <person name="Istvanek J."/>
            <person name="Nedelnik J."/>
            <person name="Repkova J."/>
        </authorList>
    </citation>
    <scope>NUCLEOTIDE SEQUENCE [LARGE SCALE GENOMIC DNA]</scope>
    <source>
        <strain evidence="2">cv. 10/8</strain>
        <tissue evidence="1">Leaf</tissue>
    </source>
</reference>